<evidence type="ECO:0000313" key="3">
    <source>
        <dbReference type="Proteomes" id="UP001200247"/>
    </source>
</evidence>
<dbReference type="Proteomes" id="UP001200247">
    <property type="component" value="Unassembled WGS sequence"/>
</dbReference>
<dbReference type="RefSeq" id="WP_239894055.1">
    <property type="nucleotide sequence ID" value="NZ_JAJAXM010000016.1"/>
</dbReference>
<proteinExistence type="predicted"/>
<comment type="caution">
    <text evidence="2">The sequence shown here is derived from an EMBL/GenBank/DDBJ whole genome shotgun (WGS) entry which is preliminary data.</text>
</comment>
<dbReference type="EMBL" id="JAJAXM010000016">
    <property type="protein sequence ID" value="MCG9026154.1"/>
    <property type="molecule type" value="Genomic_DNA"/>
</dbReference>
<keyword evidence="1" id="KW-0812">Transmembrane</keyword>
<dbReference type="AlphaFoldDB" id="A0ABD4SRM4"/>
<evidence type="ECO:0000313" key="2">
    <source>
        <dbReference type="EMBL" id="MCG9026154.1"/>
    </source>
</evidence>
<protein>
    <submittedName>
        <fullName evidence="2">DUF2802 domain-containing protein</fullName>
    </submittedName>
</protein>
<name>A0ABD4SRM4_9NEIS</name>
<dbReference type="InterPro" id="IPR021244">
    <property type="entry name" value="DUF2802"/>
</dbReference>
<accession>A0ABD4SRM4</accession>
<dbReference type="Pfam" id="PF10975">
    <property type="entry name" value="DUF2802"/>
    <property type="match status" value="1"/>
</dbReference>
<feature type="transmembrane region" description="Helical" evidence="1">
    <location>
        <begin position="6"/>
        <end position="25"/>
    </location>
</feature>
<sequence length="116" mass="13001">MWWIVLAGMTALAVTACFVWFFMILSQLMLRVERLGQSLDLLKADSIQLRQKRDVLFEGPAPELVMAFPAVNDVASPYRQALVMLQRGEAISGVAQQCGLSRSEVELLRTICQRMG</sequence>
<evidence type="ECO:0000256" key="1">
    <source>
        <dbReference type="SAM" id="Phobius"/>
    </source>
</evidence>
<reference evidence="2 3" key="1">
    <citation type="submission" date="2021-10" db="EMBL/GenBank/DDBJ databases">
        <title>Whole-genome sequencing analysis of Laribacter hongkongensis: virulence gene profiles, carbohydrate-active enzyme prediction, and antimicrobial resistance characterization.</title>
        <authorList>
            <person name="Yuan P."/>
            <person name="Zhan Y."/>
            <person name="Chen D."/>
        </authorList>
    </citation>
    <scope>NUCLEOTIDE SEQUENCE [LARGE SCALE GENOMIC DNA]</scope>
    <source>
        <strain evidence="2 3">W67</strain>
    </source>
</reference>
<organism evidence="2 3">
    <name type="scientific">Laribacter hongkongensis</name>
    <dbReference type="NCBI Taxonomy" id="168471"/>
    <lineage>
        <taxon>Bacteria</taxon>
        <taxon>Pseudomonadati</taxon>
        <taxon>Pseudomonadota</taxon>
        <taxon>Betaproteobacteria</taxon>
        <taxon>Neisseriales</taxon>
        <taxon>Aquaspirillaceae</taxon>
        <taxon>Laribacter</taxon>
    </lineage>
</organism>
<gene>
    <name evidence="2" type="ORF">LH440_09620</name>
</gene>
<keyword evidence="1" id="KW-0472">Membrane</keyword>
<keyword evidence="1" id="KW-1133">Transmembrane helix</keyword>